<organism evidence="3 4">
    <name type="scientific">Hassallia byssoidea VB512170</name>
    <dbReference type="NCBI Taxonomy" id="1304833"/>
    <lineage>
        <taxon>Bacteria</taxon>
        <taxon>Bacillati</taxon>
        <taxon>Cyanobacteriota</taxon>
        <taxon>Cyanophyceae</taxon>
        <taxon>Nostocales</taxon>
        <taxon>Tolypothrichaceae</taxon>
        <taxon>Hassallia</taxon>
    </lineage>
</organism>
<comment type="caution">
    <text evidence="3">The sequence shown here is derived from an EMBL/GenBank/DDBJ whole genome shotgun (WGS) entry which is preliminary data.</text>
</comment>
<gene>
    <name evidence="3" type="ORF">PI95_009745</name>
</gene>
<dbReference type="AlphaFoldDB" id="A0A846H860"/>
<keyword evidence="2 3" id="KW-0808">Transferase</keyword>
<dbReference type="Pfam" id="PF03808">
    <property type="entry name" value="Glyco_tran_WecG"/>
    <property type="match status" value="1"/>
</dbReference>
<keyword evidence="4" id="KW-1185">Reference proteome</keyword>
<dbReference type="NCBIfam" id="TIGR00696">
    <property type="entry name" value="wecG_tagA_cpsF"/>
    <property type="match status" value="1"/>
</dbReference>
<sequence length="308" mass="34967">MTQLVSKFLRGIRVFPYSSPRNFHNVKIQSAIIQNKAINATTVNKRPIFTVYLLERRINCMTIPAIVEAVQRACIEGKKIIVANYNIHSFNLSMQLPWYYEFLQSVEIANCDSVGILRAIAYMGLDLPLDYRASYTLLMPKVLESCNKHKFSVFFLGAKPEYLQTALERLRVKYPSVCFAGHHGYFDKEDPKANQAVIEQINQVKPNILVVGMGMPIQESWVQKHRSSLQVNAIMLGGAIIDRMAGVVSDCPHFISNMGFEWLYRLTREPKRLAARYLLGNPAFALHIALAMSNASPLRVELTSNIDR</sequence>
<protein>
    <submittedName>
        <fullName evidence="3">WecB/TagA/CpsF family glycosyltransferase</fullName>
    </submittedName>
</protein>
<evidence type="ECO:0000313" key="4">
    <source>
        <dbReference type="Proteomes" id="UP000031549"/>
    </source>
</evidence>
<dbReference type="GO" id="GO:0016758">
    <property type="term" value="F:hexosyltransferase activity"/>
    <property type="evidence" value="ECO:0007669"/>
    <property type="project" value="TreeGrafter"/>
</dbReference>
<dbReference type="CDD" id="cd06533">
    <property type="entry name" value="Glyco_transf_WecG_TagA"/>
    <property type="match status" value="1"/>
</dbReference>
<evidence type="ECO:0000313" key="3">
    <source>
        <dbReference type="EMBL" id="NEU72844.1"/>
    </source>
</evidence>
<proteinExistence type="predicted"/>
<name>A0A846H860_9CYAN</name>
<evidence type="ECO:0000256" key="1">
    <source>
        <dbReference type="ARBA" id="ARBA00022676"/>
    </source>
</evidence>
<dbReference type="Proteomes" id="UP000031549">
    <property type="component" value="Unassembled WGS sequence"/>
</dbReference>
<dbReference type="PANTHER" id="PTHR34136">
    <property type="match status" value="1"/>
</dbReference>
<dbReference type="InterPro" id="IPR004629">
    <property type="entry name" value="WecG_TagA_CpsF"/>
</dbReference>
<dbReference type="PANTHER" id="PTHR34136:SF1">
    <property type="entry name" value="UDP-N-ACETYL-D-MANNOSAMINURONIC ACID TRANSFERASE"/>
    <property type="match status" value="1"/>
</dbReference>
<dbReference type="EMBL" id="JTCM02000014">
    <property type="protein sequence ID" value="NEU72844.1"/>
    <property type="molecule type" value="Genomic_DNA"/>
</dbReference>
<reference evidence="3 4" key="1">
    <citation type="journal article" date="2015" name="Genome Announc.">
        <title>Draft Genome Sequence of Cyanobacterium Hassallia byssoidea Strain VB512170, Isolated from Monuments in India.</title>
        <authorList>
            <person name="Singh D."/>
            <person name="Chandrababunaidu M.M."/>
            <person name="Panda A."/>
            <person name="Sen D."/>
            <person name="Bhattacharyya S."/>
            <person name="Adhikary S.P."/>
            <person name="Tripathy S."/>
        </authorList>
    </citation>
    <scope>NUCLEOTIDE SEQUENCE [LARGE SCALE GENOMIC DNA]</scope>
    <source>
        <strain evidence="3 4">VB512170</strain>
    </source>
</reference>
<evidence type="ECO:0000256" key="2">
    <source>
        <dbReference type="ARBA" id="ARBA00022679"/>
    </source>
</evidence>
<keyword evidence="1" id="KW-0328">Glycosyltransferase</keyword>
<accession>A0A846H860</accession>